<gene>
    <name evidence="3" type="ORF">IAB26_15910</name>
</gene>
<evidence type="ECO:0000259" key="1">
    <source>
        <dbReference type="Pfam" id="PF01968"/>
    </source>
</evidence>
<dbReference type="PANTHER" id="PTHR11365:SF23">
    <property type="entry name" value="HYPOTHETICAL 5-OXOPROLINASE (EUROFUNG)-RELATED"/>
    <property type="match status" value="1"/>
</dbReference>
<dbReference type="SUPFAM" id="SSF53067">
    <property type="entry name" value="Actin-like ATPase domain"/>
    <property type="match status" value="1"/>
</dbReference>
<evidence type="ECO:0000313" key="3">
    <source>
        <dbReference type="EMBL" id="HIQ98036.1"/>
    </source>
</evidence>
<dbReference type="InterPro" id="IPR008040">
    <property type="entry name" value="Hydant_A_N"/>
</dbReference>
<dbReference type="Proteomes" id="UP000886886">
    <property type="component" value="Unassembled WGS sequence"/>
</dbReference>
<dbReference type="InterPro" id="IPR045079">
    <property type="entry name" value="Oxoprolinase-like"/>
</dbReference>
<organism evidence="3 4">
    <name type="scientific">Candidatus Limivivens merdigallinarum</name>
    <dbReference type="NCBI Taxonomy" id="2840859"/>
    <lineage>
        <taxon>Bacteria</taxon>
        <taxon>Bacillati</taxon>
        <taxon>Bacillota</taxon>
        <taxon>Clostridia</taxon>
        <taxon>Lachnospirales</taxon>
        <taxon>Lachnospiraceae</taxon>
        <taxon>Lachnospiraceae incertae sedis</taxon>
        <taxon>Candidatus Limivivens</taxon>
    </lineage>
</organism>
<proteinExistence type="predicted"/>
<dbReference type="Pfam" id="PF05378">
    <property type="entry name" value="Hydant_A_N"/>
    <property type="match status" value="1"/>
</dbReference>
<dbReference type="PANTHER" id="PTHR11365">
    <property type="entry name" value="5-OXOPROLINASE RELATED"/>
    <property type="match status" value="1"/>
</dbReference>
<dbReference type="GO" id="GO:0005829">
    <property type="term" value="C:cytosol"/>
    <property type="evidence" value="ECO:0007669"/>
    <property type="project" value="TreeGrafter"/>
</dbReference>
<dbReference type="InterPro" id="IPR043129">
    <property type="entry name" value="ATPase_NBD"/>
</dbReference>
<evidence type="ECO:0000259" key="2">
    <source>
        <dbReference type="Pfam" id="PF05378"/>
    </source>
</evidence>
<evidence type="ECO:0000313" key="4">
    <source>
        <dbReference type="Proteomes" id="UP000886886"/>
    </source>
</evidence>
<name>A0A9D0ZY39_9FIRM</name>
<dbReference type="AlphaFoldDB" id="A0A9D0ZY39"/>
<feature type="domain" description="Hydantoinase A/oxoprolinase" evidence="1">
    <location>
        <begin position="178"/>
        <end position="314"/>
    </location>
</feature>
<dbReference type="GO" id="GO:0006749">
    <property type="term" value="P:glutathione metabolic process"/>
    <property type="evidence" value="ECO:0007669"/>
    <property type="project" value="TreeGrafter"/>
</dbReference>
<reference evidence="3" key="1">
    <citation type="submission" date="2020-10" db="EMBL/GenBank/DDBJ databases">
        <authorList>
            <person name="Gilroy R."/>
        </authorList>
    </citation>
    <scope>NUCLEOTIDE SEQUENCE</scope>
    <source>
        <strain evidence="3">ChiSjej3B21-11622</strain>
    </source>
</reference>
<dbReference type="GO" id="GO:0017168">
    <property type="term" value="F:5-oxoprolinase (ATP-hydrolyzing) activity"/>
    <property type="evidence" value="ECO:0007669"/>
    <property type="project" value="TreeGrafter"/>
</dbReference>
<comment type="caution">
    <text evidence="3">The sequence shown here is derived from an EMBL/GenBank/DDBJ whole genome shotgun (WGS) entry which is preliminary data.</text>
</comment>
<dbReference type="EMBL" id="DVFT01000230">
    <property type="protein sequence ID" value="HIQ98036.1"/>
    <property type="molecule type" value="Genomic_DNA"/>
</dbReference>
<reference evidence="3" key="2">
    <citation type="journal article" date="2021" name="PeerJ">
        <title>Extensive microbial diversity within the chicken gut microbiome revealed by metagenomics and culture.</title>
        <authorList>
            <person name="Gilroy R."/>
            <person name="Ravi A."/>
            <person name="Getino M."/>
            <person name="Pursley I."/>
            <person name="Horton D.L."/>
            <person name="Alikhan N.F."/>
            <person name="Baker D."/>
            <person name="Gharbi K."/>
            <person name="Hall N."/>
            <person name="Watson M."/>
            <person name="Adriaenssens E.M."/>
            <person name="Foster-Nyarko E."/>
            <person name="Jarju S."/>
            <person name="Secka A."/>
            <person name="Antonio M."/>
            <person name="Oren A."/>
            <person name="Chaudhuri R.R."/>
            <person name="La Ragione R."/>
            <person name="Hildebrand F."/>
            <person name="Pallen M.J."/>
        </authorList>
    </citation>
    <scope>NUCLEOTIDE SEQUENCE</scope>
    <source>
        <strain evidence="3">ChiSjej3B21-11622</strain>
    </source>
</reference>
<protein>
    <submittedName>
        <fullName evidence="3">Hydantoinase/oxoprolinase family protein</fullName>
    </submittedName>
</protein>
<dbReference type="InterPro" id="IPR002821">
    <property type="entry name" value="Hydantoinase_A"/>
</dbReference>
<sequence>MKGIGIDTGGTYTDAVIFDFDTHEVLSQGKALTTKRDLKIGISNVLDQLSPDLLKEAQFLSLSTTLATNACVEGIGGRAKLVFIGVEPKTVEEFYASYGLPHPSEIYFLEKPVKNWETFQEDIKESFLEYDSVAIVEIFAQQDQGTYEKEARSIIEKTLNLPCVCGYELFQELNVLKRGSSALLNARLLPVIKSFLSSIQEVLQKRGLSLPIVVVRSDGSLMSLAYTLKHPVDTLLCGPAASIMAGTELTHQADALIVDMGGTTTDVAIVKDKFPVTVRSGISIGTWKTFVKGLYVDTFGLGGDSAIRFDKNGLFVDTRRVVPLCCLAAEYPSILSDLRDLIKRTERPNLFCLHECFILLQDISQSPAYSDLEKRFCQALKSRPLRIDLAAKAVGRDVYGLKFTERLEQEGIVMRAGLTPTDIMHLRGDFSRYDPEASRLGAAFVGLCTGFSVDGICEQAYELVRKKLYFNLARILLKFEHPYFEKEEGTRFYDQFLEDCYQTAKTSADGFSSLLLTTKASLVGIGAPIHIFLEDVAKLLGTTALIPPYAPVANALGAAIGNVSVTFPVELKPVYSTAGIEEYLVFGLHETLHFDRESLEAARHAAMEEARRGAVEKLLERGAIDYEVTVDTSVTAPTVDSEELLLKEVYTGKAKGKIHGESKDHPVFP</sequence>
<accession>A0A9D0ZY39</accession>
<dbReference type="Pfam" id="PF01968">
    <property type="entry name" value="Hydantoinase_A"/>
    <property type="match status" value="1"/>
</dbReference>
<feature type="domain" description="Hydantoinase/oxoprolinase N-terminal" evidence="2">
    <location>
        <begin position="4"/>
        <end position="85"/>
    </location>
</feature>